<name>A0A0D6Z7W4_9BACI</name>
<dbReference type="Proteomes" id="UP000032512">
    <property type="component" value="Unassembled WGS sequence"/>
</dbReference>
<organism evidence="1 2">
    <name type="scientific">Mesobacillus subterraneus</name>
    <dbReference type="NCBI Taxonomy" id="285983"/>
    <lineage>
        <taxon>Bacteria</taxon>
        <taxon>Bacillati</taxon>
        <taxon>Bacillota</taxon>
        <taxon>Bacilli</taxon>
        <taxon>Bacillales</taxon>
        <taxon>Bacillaceae</taxon>
        <taxon>Mesobacillus</taxon>
    </lineage>
</organism>
<proteinExistence type="predicted"/>
<evidence type="ECO:0008006" key="3">
    <source>
        <dbReference type="Google" id="ProtNLM"/>
    </source>
</evidence>
<dbReference type="Pfam" id="PF17326">
    <property type="entry name" value="DUF5365"/>
    <property type="match status" value="1"/>
</dbReference>
<gene>
    <name evidence="1" type="ORF">UB32_11670</name>
</gene>
<accession>A0A0D6Z7W4</accession>
<comment type="caution">
    <text evidence="1">The sequence shown here is derived from an EMBL/GenBank/DDBJ whole genome shotgun (WGS) entry which is preliminary data.</text>
</comment>
<dbReference type="OrthoDB" id="2966549at2"/>
<evidence type="ECO:0000313" key="1">
    <source>
        <dbReference type="EMBL" id="KIY21854.1"/>
    </source>
</evidence>
<dbReference type="EMBL" id="JXIQ01000092">
    <property type="protein sequence ID" value="KIY21854.1"/>
    <property type="molecule type" value="Genomic_DNA"/>
</dbReference>
<dbReference type="AlphaFoldDB" id="A0A0D6Z7W4"/>
<protein>
    <recommendedName>
        <fullName evidence="3">YhcU family protein</fullName>
    </recommendedName>
</protein>
<evidence type="ECO:0000313" key="2">
    <source>
        <dbReference type="Proteomes" id="UP000032512"/>
    </source>
</evidence>
<dbReference type="InterPro" id="IPR020355">
    <property type="entry name" value="Uncharacterised_YhcU"/>
</dbReference>
<dbReference type="RefSeq" id="WP_044393993.1">
    <property type="nucleotide sequence ID" value="NZ_JXIQ01000092.1"/>
</dbReference>
<sequence length="132" mass="15633">MKIVYASTPGQEEKIVELANYFYTDIFPLYFTDEDIQDFERLEVLHIRQEQFERFSTLGDAFQVITSMQTLISILESGNIPKKYQMMFRKNVQILTNYGICFPFNYSQFSESNHIHLEYISTYTKAANRLLL</sequence>
<keyword evidence="2" id="KW-1185">Reference proteome</keyword>
<reference evidence="1 2" key="1">
    <citation type="submission" date="2015-01" db="EMBL/GenBank/DDBJ databases">
        <title>Draft genome sequences of the supercritical CO2 tolerant bacteria Bacillus subterraneus MITOT1 and Bacillus cereus MIT0214.</title>
        <authorList>
            <person name="Peet K.C."/>
            <person name="Thompson J.R."/>
        </authorList>
    </citation>
    <scope>NUCLEOTIDE SEQUENCE [LARGE SCALE GENOMIC DNA]</scope>
    <source>
        <strain evidence="1 2">MITOT1</strain>
    </source>
</reference>
<dbReference type="PATRIC" id="fig|285983.3.peg.1001"/>